<dbReference type="InterPro" id="IPR017850">
    <property type="entry name" value="Alkaline_phosphatase_core_sf"/>
</dbReference>
<gene>
    <name evidence="4" type="ORF">FEM03_06705</name>
</gene>
<dbReference type="SUPFAM" id="SSF53649">
    <property type="entry name" value="Alkaline phosphatase-like"/>
    <property type="match status" value="1"/>
</dbReference>
<name>A0A5R8KJM8_9BACT</name>
<dbReference type="FunFam" id="3.40.720.10:FF:000047">
    <property type="entry name" value="Arylsulfatase"/>
    <property type="match status" value="1"/>
</dbReference>
<sequence length="524" mass="58760">MMKWLVWLLMGGLVTGVEAQERPNVVVILVDDMGFSDVGCYGGEIPTPNLDRLAAEGVRFSQFYNAGRCCPSRASLLTGLYSHQAGIGHMAQDRGLPAYRGALNDRCVTLAEVLREAGYFTAHTGKWHVGDRDESMWPLQRGFDRFYGSPTSNASYFGVKKGRMILSGNERLYDHENPPPEGWHSTDAWTSKGLEFVDEALKEKKPFFWYLAHNAPHFPLQAEPEDIARFRGKYRKGWDKVREERHARQQELVLMKGVGLSARDESVQAWEALDEQQKDELDLRMAIYAAVVERLDKSIGVLVEGLKARGVFENTLLMFLSDNGASDEGGVYGKFGDGDGEPGSLESDVYAGRAWANASDTPFRLYKSFTHEGGIATPLVVHWPAGLKARGEWRHEVGHVVDVMPTLVELCGAAYPKSWKAREILPMEGSSLAAVLQGEKVQGRTLFWEHEGNAAVREGDWKLVRSKREGLKWRLYDLKEDRTELKDVSAGNAAKVEELRMKWKGWAERVGVVPFHELQGGMKK</sequence>
<dbReference type="PANTHER" id="PTHR42693">
    <property type="entry name" value="ARYLSULFATASE FAMILY MEMBER"/>
    <property type="match status" value="1"/>
</dbReference>
<dbReference type="PANTHER" id="PTHR42693:SF53">
    <property type="entry name" value="ENDO-4-O-SULFATASE"/>
    <property type="match status" value="1"/>
</dbReference>
<dbReference type="Gene3D" id="3.30.1120.10">
    <property type="match status" value="1"/>
</dbReference>
<dbReference type="Pfam" id="PF00884">
    <property type="entry name" value="Sulfatase"/>
    <property type="match status" value="1"/>
</dbReference>
<dbReference type="Proteomes" id="UP000306196">
    <property type="component" value="Unassembled WGS sequence"/>
</dbReference>
<evidence type="ECO:0000313" key="5">
    <source>
        <dbReference type="Proteomes" id="UP000306196"/>
    </source>
</evidence>
<evidence type="ECO:0000256" key="1">
    <source>
        <dbReference type="ARBA" id="ARBA00008779"/>
    </source>
</evidence>
<protein>
    <submittedName>
        <fullName evidence="4">Arylsulfatase</fullName>
    </submittedName>
</protein>
<dbReference type="EMBL" id="VAUV01000004">
    <property type="protein sequence ID" value="TLD71819.1"/>
    <property type="molecule type" value="Genomic_DNA"/>
</dbReference>
<accession>A0A5R8KJM8</accession>
<comment type="similarity">
    <text evidence="1">Belongs to the sulfatase family.</text>
</comment>
<reference evidence="4 5" key="1">
    <citation type="submission" date="2019-05" db="EMBL/GenBank/DDBJ databases">
        <title>Verrucobacter flavum gen. nov., sp. nov. a new member of the family Verrucomicrobiaceae.</title>
        <authorList>
            <person name="Szuroczki S."/>
            <person name="Abbaszade G."/>
            <person name="Szabo A."/>
            <person name="Felfoldi T."/>
            <person name="Schumann P."/>
            <person name="Boka K."/>
            <person name="Keki Z."/>
            <person name="Toumi M."/>
            <person name="Toth E."/>
        </authorList>
    </citation>
    <scope>NUCLEOTIDE SEQUENCE [LARGE SCALE GENOMIC DNA]</scope>
    <source>
        <strain evidence="4 5">MG-N-17</strain>
    </source>
</reference>
<dbReference type="InterPro" id="IPR000917">
    <property type="entry name" value="Sulfatase_N"/>
</dbReference>
<comment type="caution">
    <text evidence="4">The sequence shown here is derived from an EMBL/GenBank/DDBJ whole genome shotgun (WGS) entry which is preliminary data.</text>
</comment>
<dbReference type="GO" id="GO:0004065">
    <property type="term" value="F:arylsulfatase activity"/>
    <property type="evidence" value="ECO:0007669"/>
    <property type="project" value="TreeGrafter"/>
</dbReference>
<dbReference type="InterPro" id="IPR050738">
    <property type="entry name" value="Sulfatase"/>
</dbReference>
<dbReference type="AlphaFoldDB" id="A0A5R8KJM8"/>
<dbReference type="OrthoDB" id="9762324at2"/>
<evidence type="ECO:0000259" key="3">
    <source>
        <dbReference type="Pfam" id="PF00884"/>
    </source>
</evidence>
<dbReference type="RefSeq" id="WP_138085415.1">
    <property type="nucleotide sequence ID" value="NZ_VAUV01000004.1"/>
</dbReference>
<evidence type="ECO:0000256" key="2">
    <source>
        <dbReference type="ARBA" id="ARBA00022801"/>
    </source>
</evidence>
<feature type="domain" description="Sulfatase N-terminal" evidence="3">
    <location>
        <begin position="23"/>
        <end position="412"/>
    </location>
</feature>
<dbReference type="CDD" id="cd16025">
    <property type="entry name" value="PAS_like"/>
    <property type="match status" value="1"/>
</dbReference>
<dbReference type="Gene3D" id="3.40.720.10">
    <property type="entry name" value="Alkaline Phosphatase, subunit A"/>
    <property type="match status" value="1"/>
</dbReference>
<evidence type="ECO:0000313" key="4">
    <source>
        <dbReference type="EMBL" id="TLD71819.1"/>
    </source>
</evidence>
<keyword evidence="5" id="KW-1185">Reference proteome</keyword>
<organism evidence="4 5">
    <name type="scientific">Phragmitibacter flavus</name>
    <dbReference type="NCBI Taxonomy" id="2576071"/>
    <lineage>
        <taxon>Bacteria</taxon>
        <taxon>Pseudomonadati</taxon>
        <taxon>Verrucomicrobiota</taxon>
        <taxon>Verrucomicrobiia</taxon>
        <taxon>Verrucomicrobiales</taxon>
        <taxon>Verrucomicrobiaceae</taxon>
        <taxon>Phragmitibacter</taxon>
    </lineage>
</organism>
<proteinExistence type="inferred from homology"/>
<keyword evidence="2" id="KW-0378">Hydrolase</keyword>